<dbReference type="GO" id="GO:0006352">
    <property type="term" value="P:DNA-templated transcription initiation"/>
    <property type="evidence" value="ECO:0007669"/>
    <property type="project" value="InterPro"/>
</dbReference>
<dbReference type="Pfam" id="PF04542">
    <property type="entry name" value="Sigma70_r2"/>
    <property type="match status" value="1"/>
</dbReference>
<dbReference type="Proteomes" id="UP000215931">
    <property type="component" value="Unassembled WGS sequence"/>
</dbReference>
<dbReference type="InterPro" id="IPR014284">
    <property type="entry name" value="RNA_pol_sigma-70_dom"/>
</dbReference>
<gene>
    <name evidence="9" type="ORF">CIT31_26790</name>
</gene>
<keyword evidence="10" id="KW-1185">Reference proteome</keyword>
<name>A0A271KA37_9HYPH</name>
<evidence type="ECO:0000313" key="10">
    <source>
        <dbReference type="Proteomes" id="UP000215931"/>
    </source>
</evidence>
<dbReference type="NCBIfam" id="NF008888">
    <property type="entry name" value="PRK11922.1"/>
    <property type="match status" value="1"/>
</dbReference>
<dbReference type="GO" id="GO:0016987">
    <property type="term" value="F:sigma factor activity"/>
    <property type="evidence" value="ECO:0007669"/>
    <property type="project" value="UniProtKB-KW"/>
</dbReference>
<proteinExistence type="inferred from homology"/>
<evidence type="ECO:0000313" key="9">
    <source>
        <dbReference type="EMBL" id="PAP92596.1"/>
    </source>
</evidence>
<dbReference type="NCBIfam" id="TIGR02937">
    <property type="entry name" value="sigma70-ECF"/>
    <property type="match status" value="1"/>
</dbReference>
<keyword evidence="5 6" id="KW-0804">Transcription</keyword>
<evidence type="ECO:0000256" key="1">
    <source>
        <dbReference type="ARBA" id="ARBA00010641"/>
    </source>
</evidence>
<dbReference type="PROSITE" id="PS01063">
    <property type="entry name" value="SIGMA70_ECF"/>
    <property type="match status" value="1"/>
</dbReference>
<dbReference type="Gene3D" id="1.10.1740.10">
    <property type="match status" value="1"/>
</dbReference>
<dbReference type="RefSeq" id="WP_095521083.1">
    <property type="nucleotide sequence ID" value="NZ_NPKH01000034.1"/>
</dbReference>
<feature type="domain" description="RNA polymerase sigma-70 region 2" evidence="7">
    <location>
        <begin position="37"/>
        <end position="102"/>
    </location>
</feature>
<dbReference type="Pfam" id="PF08281">
    <property type="entry name" value="Sigma70_r4_2"/>
    <property type="match status" value="1"/>
</dbReference>
<evidence type="ECO:0000256" key="6">
    <source>
        <dbReference type="RuleBase" id="RU000716"/>
    </source>
</evidence>
<sequence>MTKPIAPTEAVRVEDLDDAALVDRAQQRDGAAFWLIIKRHNQRLYRIARAVLDDDAEAQDVLQETYIHAFMHLSEFRAEAQLSTWLTRITLNEALGRRRQRRPTVDVKAIKAMPAPFSAYNADPEEASALAEIRRLLERAVSDLPEHFRIVFVMRDVEEMSTEETALLLGLRPQTVKTRLHRARRLLRETLRDKLATVFTDTFPFAGAPCDRLMQSVLDRLGISLLQLQAY</sequence>
<protein>
    <recommendedName>
        <fullName evidence="6">RNA polymerase sigma factor</fullName>
    </recommendedName>
</protein>
<dbReference type="SUPFAM" id="SSF88659">
    <property type="entry name" value="Sigma3 and sigma4 domains of RNA polymerase sigma factors"/>
    <property type="match status" value="1"/>
</dbReference>
<dbReference type="InterPro" id="IPR039425">
    <property type="entry name" value="RNA_pol_sigma-70-like"/>
</dbReference>
<keyword evidence="4 6" id="KW-0238">DNA-binding</keyword>
<feature type="domain" description="RNA polymerase sigma factor 70 region 4 type 2" evidence="8">
    <location>
        <begin position="135"/>
        <end position="187"/>
    </location>
</feature>
<evidence type="ECO:0000256" key="2">
    <source>
        <dbReference type="ARBA" id="ARBA00023015"/>
    </source>
</evidence>
<dbReference type="InterPro" id="IPR013324">
    <property type="entry name" value="RNA_pol_sigma_r3/r4-like"/>
</dbReference>
<comment type="caution">
    <text evidence="9">The sequence shown here is derived from an EMBL/GenBank/DDBJ whole genome shotgun (WGS) entry which is preliminary data.</text>
</comment>
<keyword evidence="2 6" id="KW-0805">Transcription regulation</keyword>
<evidence type="ECO:0000259" key="8">
    <source>
        <dbReference type="Pfam" id="PF08281"/>
    </source>
</evidence>
<reference evidence="9 10" key="1">
    <citation type="submission" date="2017-08" db="EMBL/GenBank/DDBJ databases">
        <title>Mesorhizobium wenxinae sp. nov., a novel rhizobial species isolated from root nodules of chickpea (Cicer arietinum L.).</title>
        <authorList>
            <person name="Zhang J."/>
        </authorList>
    </citation>
    <scope>NUCLEOTIDE SEQUENCE [LARGE SCALE GENOMIC DNA]</scope>
    <source>
        <strain evidence="10">WYCCWR 10019</strain>
    </source>
</reference>
<dbReference type="SUPFAM" id="SSF88946">
    <property type="entry name" value="Sigma2 domain of RNA polymerase sigma factors"/>
    <property type="match status" value="1"/>
</dbReference>
<dbReference type="OrthoDB" id="9780326at2"/>
<keyword evidence="3 6" id="KW-0731">Sigma factor</keyword>
<dbReference type="GO" id="GO:0003677">
    <property type="term" value="F:DNA binding"/>
    <property type="evidence" value="ECO:0007669"/>
    <property type="project" value="UniProtKB-KW"/>
</dbReference>
<dbReference type="InterPro" id="IPR013249">
    <property type="entry name" value="RNA_pol_sigma70_r4_t2"/>
</dbReference>
<evidence type="ECO:0000259" key="7">
    <source>
        <dbReference type="Pfam" id="PF04542"/>
    </source>
</evidence>
<evidence type="ECO:0000256" key="3">
    <source>
        <dbReference type="ARBA" id="ARBA00023082"/>
    </source>
</evidence>
<organism evidence="9 10">
    <name type="scientific">Mesorhizobium wenxiniae</name>
    <dbReference type="NCBI Taxonomy" id="2014805"/>
    <lineage>
        <taxon>Bacteria</taxon>
        <taxon>Pseudomonadati</taxon>
        <taxon>Pseudomonadota</taxon>
        <taxon>Alphaproteobacteria</taxon>
        <taxon>Hyphomicrobiales</taxon>
        <taxon>Phyllobacteriaceae</taxon>
        <taxon>Mesorhizobium</taxon>
    </lineage>
</organism>
<evidence type="ECO:0000256" key="4">
    <source>
        <dbReference type="ARBA" id="ARBA00023125"/>
    </source>
</evidence>
<comment type="similarity">
    <text evidence="1 6">Belongs to the sigma-70 factor family. ECF subfamily.</text>
</comment>
<dbReference type="EMBL" id="NPKH01000034">
    <property type="protein sequence ID" value="PAP92596.1"/>
    <property type="molecule type" value="Genomic_DNA"/>
</dbReference>
<dbReference type="InterPro" id="IPR007627">
    <property type="entry name" value="RNA_pol_sigma70_r2"/>
</dbReference>
<dbReference type="Gene3D" id="1.10.10.10">
    <property type="entry name" value="Winged helix-like DNA-binding domain superfamily/Winged helix DNA-binding domain"/>
    <property type="match status" value="1"/>
</dbReference>
<dbReference type="InterPro" id="IPR013325">
    <property type="entry name" value="RNA_pol_sigma_r2"/>
</dbReference>
<dbReference type="AlphaFoldDB" id="A0A271KA37"/>
<accession>A0A271KA37</accession>
<evidence type="ECO:0000256" key="5">
    <source>
        <dbReference type="ARBA" id="ARBA00023163"/>
    </source>
</evidence>
<dbReference type="PANTHER" id="PTHR43133">
    <property type="entry name" value="RNA POLYMERASE ECF-TYPE SIGMA FACTO"/>
    <property type="match status" value="1"/>
</dbReference>
<dbReference type="InterPro" id="IPR000838">
    <property type="entry name" value="RNA_pol_sigma70_ECF_CS"/>
</dbReference>
<dbReference type="PANTHER" id="PTHR43133:SF51">
    <property type="entry name" value="RNA POLYMERASE SIGMA FACTOR"/>
    <property type="match status" value="1"/>
</dbReference>
<dbReference type="InterPro" id="IPR036388">
    <property type="entry name" value="WH-like_DNA-bd_sf"/>
</dbReference>